<evidence type="ECO:0000313" key="13">
    <source>
        <dbReference type="Proteomes" id="UP000077098"/>
    </source>
</evidence>
<sequence length="500" mass="55265">MLELNGIRKSFGKIEVLRGVDLEARAGEVHALLGENGAGKSTLMKILCGILQPSEGTIRIDGKDRRFANYDEAIAAGVGIVFQEFSLIPYLNAVENMFLAREIRGPLRLLNKGAMRKRAAEIMSRLAVDVPLDVPVHRLSVAQQQFVEIAKALSLDARILVLDEPTATLTPSETEHLFKVMRELRRQGVAIIFISHHLEEIFEICDRITVLRDGELIGSCLTSEVDNDRLVEMMVGRRIEASFPPKPQLDPSAAKVIEVEELQLKKGGPVSRFELRKGEILGFAGLVGSGRTETVLAMLGAHSASRRKIKLDGVETRFSGPDDALMRGIGLLPESRKEEGLITSFSILQNISLNNYGKYRKAHWFLDLKKELEYTTKAMAQVQVKAQGPYARVDTLSGGNQQKIVIARWLNHDMRVLIFDEPTRGIDVGAKAEIYSLMREFAAKGYSIIMISSELPEVIGMSDRVCVFRSGGIVATVEGDDINSETIMTNATTGRVEHVA</sequence>
<evidence type="ECO:0000256" key="2">
    <source>
        <dbReference type="ARBA" id="ARBA00005417"/>
    </source>
</evidence>
<protein>
    <submittedName>
        <fullName evidence="12">Ribonucleotide-diphosphate reductase subunit alpha</fullName>
    </submittedName>
</protein>
<keyword evidence="5" id="KW-0762">Sugar transport</keyword>
<dbReference type="PROSITE" id="PS00211">
    <property type="entry name" value="ABC_TRANSPORTER_1"/>
    <property type="match status" value="1"/>
</dbReference>
<evidence type="ECO:0000256" key="5">
    <source>
        <dbReference type="ARBA" id="ARBA00022597"/>
    </source>
</evidence>
<evidence type="ECO:0000256" key="8">
    <source>
        <dbReference type="ARBA" id="ARBA00022840"/>
    </source>
</evidence>
<keyword evidence="10" id="KW-0472">Membrane</keyword>
<evidence type="ECO:0000259" key="11">
    <source>
        <dbReference type="PROSITE" id="PS50893"/>
    </source>
</evidence>
<dbReference type="SMART" id="SM00382">
    <property type="entry name" value="AAA"/>
    <property type="match status" value="2"/>
</dbReference>
<dbReference type="InterPro" id="IPR003593">
    <property type="entry name" value="AAA+_ATPase"/>
</dbReference>
<dbReference type="EMBL" id="LXPS01000001">
    <property type="protein sequence ID" value="OAE49691.1"/>
    <property type="molecule type" value="Genomic_DNA"/>
</dbReference>
<dbReference type="InterPro" id="IPR003439">
    <property type="entry name" value="ABC_transporter-like_ATP-bd"/>
</dbReference>
<evidence type="ECO:0000256" key="1">
    <source>
        <dbReference type="ARBA" id="ARBA00004202"/>
    </source>
</evidence>
<dbReference type="GO" id="GO:0016887">
    <property type="term" value="F:ATP hydrolysis activity"/>
    <property type="evidence" value="ECO:0007669"/>
    <property type="project" value="InterPro"/>
</dbReference>
<dbReference type="SUPFAM" id="SSF52540">
    <property type="entry name" value="P-loop containing nucleoside triphosphate hydrolases"/>
    <property type="match status" value="2"/>
</dbReference>
<feature type="domain" description="ABC transporter" evidence="11">
    <location>
        <begin position="251"/>
        <end position="495"/>
    </location>
</feature>
<evidence type="ECO:0000256" key="7">
    <source>
        <dbReference type="ARBA" id="ARBA00022741"/>
    </source>
</evidence>
<dbReference type="PROSITE" id="PS50893">
    <property type="entry name" value="ABC_TRANSPORTER_2"/>
    <property type="match status" value="2"/>
</dbReference>
<dbReference type="AlphaFoldDB" id="A0A176XI31"/>
<name>A0A176XI31_AGRTU</name>
<dbReference type="Gene3D" id="3.40.50.300">
    <property type="entry name" value="P-loop containing nucleotide triphosphate hydrolases"/>
    <property type="match status" value="2"/>
</dbReference>
<dbReference type="PANTHER" id="PTHR43790">
    <property type="entry name" value="CARBOHYDRATE TRANSPORT ATP-BINDING PROTEIN MG119-RELATED"/>
    <property type="match status" value="1"/>
</dbReference>
<keyword evidence="9" id="KW-1278">Translocase</keyword>
<organism evidence="12 13">
    <name type="scientific">Agrobacterium tumefaciens</name>
    <dbReference type="NCBI Taxonomy" id="358"/>
    <lineage>
        <taxon>Bacteria</taxon>
        <taxon>Pseudomonadati</taxon>
        <taxon>Pseudomonadota</taxon>
        <taxon>Alphaproteobacteria</taxon>
        <taxon>Hyphomicrobiales</taxon>
        <taxon>Rhizobiaceae</taxon>
        <taxon>Rhizobium/Agrobacterium group</taxon>
        <taxon>Agrobacterium</taxon>
        <taxon>Agrobacterium tumefaciens complex</taxon>
    </lineage>
</organism>
<dbReference type="RefSeq" id="WP_063946928.1">
    <property type="nucleotide sequence ID" value="NZ_CP072309.1"/>
</dbReference>
<keyword evidence="7" id="KW-0547">Nucleotide-binding</keyword>
<dbReference type="PANTHER" id="PTHR43790:SF3">
    <property type="entry name" value="D-ALLOSE IMPORT ATP-BINDING PROTEIN ALSA-RELATED"/>
    <property type="match status" value="1"/>
</dbReference>
<dbReference type="InterPro" id="IPR017871">
    <property type="entry name" value="ABC_transporter-like_CS"/>
</dbReference>
<accession>A0A176XI31</accession>
<dbReference type="Proteomes" id="UP000077098">
    <property type="component" value="Unassembled WGS sequence"/>
</dbReference>
<comment type="caution">
    <text evidence="12">The sequence shown here is derived from an EMBL/GenBank/DDBJ whole genome shotgun (WGS) entry which is preliminary data.</text>
</comment>
<keyword evidence="6" id="KW-0677">Repeat</keyword>
<keyword evidence="4" id="KW-1003">Cell membrane</keyword>
<evidence type="ECO:0000256" key="10">
    <source>
        <dbReference type="ARBA" id="ARBA00023136"/>
    </source>
</evidence>
<evidence type="ECO:0000256" key="4">
    <source>
        <dbReference type="ARBA" id="ARBA00022475"/>
    </source>
</evidence>
<comment type="subcellular location">
    <subcellularLocation>
        <location evidence="1">Cell membrane</location>
        <topology evidence="1">Peripheral membrane protein</topology>
    </subcellularLocation>
</comment>
<keyword evidence="3" id="KW-0813">Transport</keyword>
<reference evidence="12 13" key="1">
    <citation type="submission" date="2016-05" db="EMBL/GenBank/DDBJ databases">
        <authorList>
            <person name="Lavstsen T."/>
            <person name="Jespersen J.S."/>
        </authorList>
    </citation>
    <scope>NUCLEOTIDE SEQUENCE [LARGE SCALE GENOMIC DNA]</scope>
    <source>
        <strain evidence="12 13">KCJ1736</strain>
    </source>
</reference>
<dbReference type="GO" id="GO:0005524">
    <property type="term" value="F:ATP binding"/>
    <property type="evidence" value="ECO:0007669"/>
    <property type="project" value="UniProtKB-KW"/>
</dbReference>
<keyword evidence="8" id="KW-0067">ATP-binding</keyword>
<evidence type="ECO:0000256" key="3">
    <source>
        <dbReference type="ARBA" id="ARBA00022448"/>
    </source>
</evidence>
<comment type="similarity">
    <text evidence="2">Belongs to the ABC transporter superfamily.</text>
</comment>
<dbReference type="Pfam" id="PF00005">
    <property type="entry name" value="ABC_tran"/>
    <property type="match status" value="2"/>
</dbReference>
<dbReference type="CDD" id="cd03215">
    <property type="entry name" value="ABC_Carb_Monos_II"/>
    <property type="match status" value="1"/>
</dbReference>
<proteinExistence type="inferred from homology"/>
<dbReference type="FunFam" id="3.40.50.300:FF:000127">
    <property type="entry name" value="Ribose import ATP-binding protein RbsA"/>
    <property type="match status" value="1"/>
</dbReference>
<evidence type="ECO:0000313" key="12">
    <source>
        <dbReference type="EMBL" id="OAE49691.1"/>
    </source>
</evidence>
<evidence type="ECO:0000256" key="9">
    <source>
        <dbReference type="ARBA" id="ARBA00022967"/>
    </source>
</evidence>
<dbReference type="InterPro" id="IPR050107">
    <property type="entry name" value="ABC_carbohydrate_import_ATPase"/>
</dbReference>
<evidence type="ECO:0000256" key="6">
    <source>
        <dbReference type="ARBA" id="ARBA00022737"/>
    </source>
</evidence>
<dbReference type="CDD" id="cd03216">
    <property type="entry name" value="ABC_Carb_Monos_I"/>
    <property type="match status" value="1"/>
</dbReference>
<dbReference type="GO" id="GO:0005886">
    <property type="term" value="C:plasma membrane"/>
    <property type="evidence" value="ECO:0007669"/>
    <property type="project" value="UniProtKB-SubCell"/>
</dbReference>
<dbReference type="InterPro" id="IPR027417">
    <property type="entry name" value="P-loop_NTPase"/>
</dbReference>
<gene>
    <name evidence="12" type="ORF">A7J57_16075</name>
</gene>
<feature type="domain" description="ABC transporter" evidence="11">
    <location>
        <begin position="2"/>
        <end position="238"/>
    </location>
</feature>